<keyword evidence="1" id="KW-0175">Coiled coil</keyword>
<evidence type="ECO:0000259" key="4">
    <source>
        <dbReference type="PROSITE" id="PS51316"/>
    </source>
</evidence>
<name>A0A6J3HHY8_SAPAP</name>
<dbReference type="AlphaFoldDB" id="A0A6J3HHY8"/>
<feature type="region of interest" description="Disordered" evidence="3">
    <location>
        <begin position="1"/>
        <end position="103"/>
    </location>
</feature>
<accession>A0A6J3HHY8</accession>
<dbReference type="InterPro" id="IPR010630">
    <property type="entry name" value="Olduvai_dom"/>
</dbReference>
<gene>
    <name evidence="6" type="primary">LOC116547987</name>
</gene>
<comment type="similarity">
    <text evidence="2">Belongs to the NBPF family.</text>
</comment>
<keyword evidence="5" id="KW-1185">Reference proteome</keyword>
<feature type="compositionally biased region" description="Basic and acidic residues" evidence="3">
    <location>
        <begin position="45"/>
        <end position="63"/>
    </location>
</feature>
<dbReference type="PANTHER" id="PTHR14199:SF29">
    <property type="entry name" value="NEUROBLASTOMA BREAKPOINT FAMILY MEMBER 4-RELATED"/>
    <property type="match status" value="1"/>
</dbReference>
<dbReference type="Pfam" id="PF06758">
    <property type="entry name" value="Olduvai"/>
    <property type="match status" value="1"/>
</dbReference>
<evidence type="ECO:0000256" key="2">
    <source>
        <dbReference type="ARBA" id="ARBA00038417"/>
    </source>
</evidence>
<dbReference type="PANTHER" id="PTHR14199">
    <property type="entry name" value="NEUROBLASTOMA BREAKPOINT FAMILY MEMBER 6-LIKE PROTEIN"/>
    <property type="match status" value="1"/>
</dbReference>
<protein>
    <submittedName>
        <fullName evidence="6">Neuroblastoma breakpoint family member 1-like</fullName>
    </submittedName>
</protein>
<proteinExistence type="inferred from homology"/>
<sequence length="128" mass="14083">MSQAAHDPGCRLKTEENDQDEDEDVHVAEAEQIEESRAPRLIGEVPKDDVKRVLEDSPEERVITRSNSCGPSDSSQPHGDTNDLPFEEDSVDSAPVVESPSSQDVVEDALIVLSGDPYIPCFWYLCLG</sequence>
<dbReference type="RefSeq" id="XP_032129592.1">
    <property type="nucleotide sequence ID" value="XM_032273701.1"/>
</dbReference>
<evidence type="ECO:0000313" key="6">
    <source>
        <dbReference type="RefSeq" id="XP_032129592.1"/>
    </source>
</evidence>
<organism evidence="5 6">
    <name type="scientific">Sapajus apella</name>
    <name type="common">Brown-capped capuchin</name>
    <name type="synonym">Cebus apella</name>
    <dbReference type="NCBI Taxonomy" id="9515"/>
    <lineage>
        <taxon>Eukaryota</taxon>
        <taxon>Metazoa</taxon>
        <taxon>Chordata</taxon>
        <taxon>Craniata</taxon>
        <taxon>Vertebrata</taxon>
        <taxon>Euteleostomi</taxon>
        <taxon>Mammalia</taxon>
        <taxon>Eutheria</taxon>
        <taxon>Euarchontoglires</taxon>
        <taxon>Primates</taxon>
        <taxon>Haplorrhini</taxon>
        <taxon>Platyrrhini</taxon>
        <taxon>Cebidae</taxon>
        <taxon>Cebinae</taxon>
        <taxon>Sapajus</taxon>
    </lineage>
</organism>
<feature type="compositionally biased region" description="Basic and acidic residues" evidence="3">
    <location>
        <begin position="25"/>
        <end position="38"/>
    </location>
</feature>
<reference evidence="6" key="1">
    <citation type="submission" date="2025-08" db="UniProtKB">
        <authorList>
            <consortium name="RefSeq"/>
        </authorList>
    </citation>
    <scope>IDENTIFICATION</scope>
    <source>
        <tissue evidence="6">Blood</tissue>
    </source>
</reference>
<dbReference type="PROSITE" id="PS51316">
    <property type="entry name" value="ODV"/>
    <property type="match status" value="1"/>
</dbReference>
<dbReference type="Proteomes" id="UP000504640">
    <property type="component" value="Unplaced"/>
</dbReference>
<feature type="compositionally biased region" description="Polar residues" evidence="3">
    <location>
        <begin position="64"/>
        <end position="79"/>
    </location>
</feature>
<dbReference type="InterPro" id="IPR055306">
    <property type="entry name" value="NBPF"/>
</dbReference>
<evidence type="ECO:0000256" key="3">
    <source>
        <dbReference type="SAM" id="MobiDB-lite"/>
    </source>
</evidence>
<evidence type="ECO:0000256" key="1">
    <source>
        <dbReference type="ARBA" id="ARBA00023054"/>
    </source>
</evidence>
<evidence type="ECO:0000313" key="5">
    <source>
        <dbReference type="Proteomes" id="UP000504640"/>
    </source>
</evidence>
<dbReference type="SMART" id="SM01148">
    <property type="entry name" value="DUF1220"/>
    <property type="match status" value="1"/>
</dbReference>
<dbReference type="GeneID" id="116547987"/>
<feature type="domain" description="Olduvai" evidence="4">
    <location>
        <begin position="16"/>
        <end position="114"/>
    </location>
</feature>